<reference evidence="2" key="2">
    <citation type="submission" date="2010-07" db="EMBL/GenBank/DDBJ databases">
        <authorList>
            <consortium name="The Broad Institute Genome Sequencing Platform"/>
            <consortium name="Broad Institute Genome Sequencing Center for Infectious Disease"/>
            <person name="Ma L.-J."/>
            <person name="Dead R."/>
            <person name="Young S."/>
            <person name="Zeng Q."/>
            <person name="Koehrsen M."/>
            <person name="Alvarado L."/>
            <person name="Berlin A."/>
            <person name="Chapman S.B."/>
            <person name="Chen Z."/>
            <person name="Freedman E."/>
            <person name="Gellesch M."/>
            <person name="Goldberg J."/>
            <person name="Griggs A."/>
            <person name="Gujja S."/>
            <person name="Heilman E.R."/>
            <person name="Heiman D."/>
            <person name="Hepburn T."/>
            <person name="Howarth C."/>
            <person name="Jen D."/>
            <person name="Larson L."/>
            <person name="Mehta T."/>
            <person name="Neiman D."/>
            <person name="Pearson M."/>
            <person name="Roberts A."/>
            <person name="Saif S."/>
            <person name="Shea T."/>
            <person name="Shenoy N."/>
            <person name="Sisk P."/>
            <person name="Stolte C."/>
            <person name="Sykes S."/>
            <person name="Walk T."/>
            <person name="White J."/>
            <person name="Yandava C."/>
            <person name="Haas B."/>
            <person name="Nusbaum C."/>
            <person name="Birren B."/>
        </authorList>
    </citation>
    <scope>NUCLEOTIDE SEQUENCE</scope>
    <source>
        <strain evidence="2">R3-111a-1</strain>
    </source>
</reference>
<feature type="region of interest" description="Disordered" evidence="1">
    <location>
        <begin position="1"/>
        <end position="67"/>
    </location>
</feature>
<sequence>MADKDSSRSGVRSAGYSSGQQYGPGFSGLTRSAERWRDSAREQNKTRARCSERSAPSAEATRPRARSGVLSVWLQYGARIWSVNSSGPKFSWPWMPVPV</sequence>
<dbReference type="EMBL" id="GL385408">
    <property type="protein sequence ID" value="EJT68983.1"/>
    <property type="molecule type" value="Genomic_DNA"/>
</dbReference>
<name>J3PJ07_GAET3</name>
<dbReference type="RefSeq" id="XP_009229659.1">
    <property type="nucleotide sequence ID" value="XM_009231395.1"/>
</dbReference>
<dbReference type="HOGENOM" id="CLU_2320508_0_0_1"/>
<dbReference type="VEuPathDB" id="FungiDB:GGTG_13489"/>
<evidence type="ECO:0000256" key="1">
    <source>
        <dbReference type="SAM" id="MobiDB-lite"/>
    </source>
</evidence>
<dbReference type="EnsemblFungi" id="EJT68983">
    <property type="protein sequence ID" value="EJT68983"/>
    <property type="gene ID" value="GGTG_13489"/>
</dbReference>
<reference evidence="3" key="5">
    <citation type="submission" date="2018-04" db="UniProtKB">
        <authorList>
            <consortium name="EnsemblFungi"/>
        </authorList>
    </citation>
    <scope>IDENTIFICATION</scope>
    <source>
        <strain evidence="3">R3-111a-1</strain>
    </source>
</reference>
<feature type="compositionally biased region" description="Basic and acidic residues" evidence="1">
    <location>
        <begin position="32"/>
        <end position="52"/>
    </location>
</feature>
<keyword evidence="4" id="KW-1185">Reference proteome</keyword>
<organism evidence="2">
    <name type="scientific">Gaeumannomyces tritici (strain R3-111a-1)</name>
    <name type="common">Wheat and barley take-all root rot fungus</name>
    <name type="synonym">Gaeumannomyces graminis var. tritici</name>
    <dbReference type="NCBI Taxonomy" id="644352"/>
    <lineage>
        <taxon>Eukaryota</taxon>
        <taxon>Fungi</taxon>
        <taxon>Dikarya</taxon>
        <taxon>Ascomycota</taxon>
        <taxon>Pezizomycotina</taxon>
        <taxon>Sordariomycetes</taxon>
        <taxon>Sordariomycetidae</taxon>
        <taxon>Magnaporthales</taxon>
        <taxon>Magnaporthaceae</taxon>
        <taxon>Gaeumannomyces</taxon>
    </lineage>
</organism>
<reference evidence="3" key="4">
    <citation type="journal article" date="2015" name="G3 (Bethesda)">
        <title>Genome sequences of three phytopathogenic species of the Magnaporthaceae family of fungi.</title>
        <authorList>
            <person name="Okagaki L.H."/>
            <person name="Nunes C.C."/>
            <person name="Sailsbery J."/>
            <person name="Clay B."/>
            <person name="Brown D."/>
            <person name="John T."/>
            <person name="Oh Y."/>
            <person name="Young N."/>
            <person name="Fitzgerald M."/>
            <person name="Haas B.J."/>
            <person name="Zeng Q."/>
            <person name="Young S."/>
            <person name="Adiconis X."/>
            <person name="Fan L."/>
            <person name="Levin J.Z."/>
            <person name="Mitchell T.K."/>
            <person name="Okubara P.A."/>
            <person name="Farman M.L."/>
            <person name="Kohn L.M."/>
            <person name="Birren B."/>
            <person name="Ma L.-J."/>
            <person name="Dean R.A."/>
        </authorList>
    </citation>
    <scope>NUCLEOTIDE SEQUENCE</scope>
    <source>
        <strain evidence="3">R3-111a-1</strain>
    </source>
</reference>
<protein>
    <submittedName>
        <fullName evidence="2 3">Uncharacterized protein</fullName>
    </submittedName>
</protein>
<evidence type="ECO:0000313" key="2">
    <source>
        <dbReference type="EMBL" id="EJT68983.1"/>
    </source>
</evidence>
<dbReference type="Proteomes" id="UP000006039">
    <property type="component" value="Unassembled WGS sequence"/>
</dbReference>
<proteinExistence type="predicted"/>
<reference evidence="2" key="3">
    <citation type="submission" date="2010-09" db="EMBL/GenBank/DDBJ databases">
        <title>Annotation of Gaeumannomyces graminis var. tritici R3-111a-1.</title>
        <authorList>
            <consortium name="The Broad Institute Genome Sequencing Platform"/>
            <person name="Ma L.-J."/>
            <person name="Dead R."/>
            <person name="Young S.K."/>
            <person name="Zeng Q."/>
            <person name="Gargeya S."/>
            <person name="Fitzgerald M."/>
            <person name="Haas B."/>
            <person name="Abouelleil A."/>
            <person name="Alvarado L."/>
            <person name="Arachchi H.M."/>
            <person name="Berlin A."/>
            <person name="Brown A."/>
            <person name="Chapman S.B."/>
            <person name="Chen Z."/>
            <person name="Dunbar C."/>
            <person name="Freedman E."/>
            <person name="Gearin G."/>
            <person name="Gellesch M."/>
            <person name="Goldberg J."/>
            <person name="Griggs A."/>
            <person name="Gujja S."/>
            <person name="Heiman D."/>
            <person name="Howarth C."/>
            <person name="Larson L."/>
            <person name="Lui A."/>
            <person name="MacDonald P.J.P."/>
            <person name="Mehta T."/>
            <person name="Montmayeur A."/>
            <person name="Murphy C."/>
            <person name="Neiman D."/>
            <person name="Pearson M."/>
            <person name="Priest M."/>
            <person name="Roberts A."/>
            <person name="Saif S."/>
            <person name="Shea T."/>
            <person name="Shenoy N."/>
            <person name="Sisk P."/>
            <person name="Stolte C."/>
            <person name="Sykes S."/>
            <person name="Yandava C."/>
            <person name="Wortman J."/>
            <person name="Nusbaum C."/>
            <person name="Birren B."/>
        </authorList>
    </citation>
    <scope>NUCLEOTIDE SEQUENCE</scope>
    <source>
        <strain evidence="2">R3-111a-1</strain>
    </source>
</reference>
<dbReference type="GeneID" id="20353947"/>
<evidence type="ECO:0000313" key="4">
    <source>
        <dbReference type="Proteomes" id="UP000006039"/>
    </source>
</evidence>
<evidence type="ECO:0000313" key="3">
    <source>
        <dbReference type="EnsemblFungi" id="EJT68983"/>
    </source>
</evidence>
<gene>
    <name evidence="3" type="primary">20353947</name>
    <name evidence="2" type="ORF">GGTG_13489</name>
</gene>
<reference evidence="4" key="1">
    <citation type="submission" date="2010-07" db="EMBL/GenBank/DDBJ databases">
        <title>The genome sequence of Gaeumannomyces graminis var. tritici strain R3-111a-1.</title>
        <authorList>
            <consortium name="The Broad Institute Genome Sequencing Platform"/>
            <person name="Ma L.-J."/>
            <person name="Dead R."/>
            <person name="Young S."/>
            <person name="Zeng Q."/>
            <person name="Koehrsen M."/>
            <person name="Alvarado L."/>
            <person name="Berlin A."/>
            <person name="Chapman S.B."/>
            <person name="Chen Z."/>
            <person name="Freedman E."/>
            <person name="Gellesch M."/>
            <person name="Goldberg J."/>
            <person name="Griggs A."/>
            <person name="Gujja S."/>
            <person name="Heilman E.R."/>
            <person name="Heiman D."/>
            <person name="Hepburn T."/>
            <person name="Howarth C."/>
            <person name="Jen D."/>
            <person name="Larson L."/>
            <person name="Mehta T."/>
            <person name="Neiman D."/>
            <person name="Pearson M."/>
            <person name="Roberts A."/>
            <person name="Saif S."/>
            <person name="Shea T."/>
            <person name="Shenoy N."/>
            <person name="Sisk P."/>
            <person name="Stolte C."/>
            <person name="Sykes S."/>
            <person name="Walk T."/>
            <person name="White J."/>
            <person name="Yandava C."/>
            <person name="Haas B."/>
            <person name="Nusbaum C."/>
            <person name="Birren B."/>
        </authorList>
    </citation>
    <scope>NUCLEOTIDE SEQUENCE [LARGE SCALE GENOMIC DNA]</scope>
    <source>
        <strain evidence="4">R3-111a-1</strain>
    </source>
</reference>
<accession>J3PJ07</accession>
<dbReference type="AlphaFoldDB" id="J3PJ07"/>